<dbReference type="GO" id="GO:0005874">
    <property type="term" value="C:microtubule"/>
    <property type="evidence" value="ECO:0007669"/>
    <property type="project" value="UniProtKB-KW"/>
</dbReference>
<protein>
    <recommendedName>
        <fullName evidence="10">AAA+ ATPase domain-containing protein</fullName>
    </recommendedName>
</protein>
<dbReference type="EMBL" id="FNXT01001326">
    <property type="protein sequence ID" value="SZX78577.1"/>
    <property type="molecule type" value="Genomic_DNA"/>
</dbReference>
<dbReference type="Pfam" id="PF00004">
    <property type="entry name" value="AAA"/>
    <property type="match status" value="1"/>
</dbReference>
<evidence type="ECO:0000256" key="9">
    <source>
        <dbReference type="SAM" id="MobiDB-lite"/>
    </source>
</evidence>
<evidence type="ECO:0000256" key="3">
    <source>
        <dbReference type="ARBA" id="ARBA00022701"/>
    </source>
</evidence>
<evidence type="ECO:0000259" key="10">
    <source>
        <dbReference type="SMART" id="SM00382"/>
    </source>
</evidence>
<keyword evidence="6" id="KW-0175">Coiled coil</keyword>
<proteinExistence type="predicted"/>
<dbReference type="GO" id="GO:0016853">
    <property type="term" value="F:isomerase activity"/>
    <property type="evidence" value="ECO:0007669"/>
    <property type="project" value="UniProtKB-KW"/>
</dbReference>
<keyword evidence="12" id="KW-1185">Reference proteome</keyword>
<dbReference type="InterPro" id="IPR027417">
    <property type="entry name" value="P-loop_NTPase"/>
</dbReference>
<reference evidence="11 12" key="1">
    <citation type="submission" date="2016-10" db="EMBL/GenBank/DDBJ databases">
        <authorList>
            <person name="Cai Z."/>
        </authorList>
    </citation>
    <scope>NUCLEOTIDE SEQUENCE [LARGE SCALE GENOMIC DNA]</scope>
</reference>
<keyword evidence="7" id="KW-0206">Cytoskeleton</keyword>
<organism evidence="11 12">
    <name type="scientific">Tetradesmus obliquus</name>
    <name type="common">Green alga</name>
    <name type="synonym">Acutodesmus obliquus</name>
    <dbReference type="NCBI Taxonomy" id="3088"/>
    <lineage>
        <taxon>Eukaryota</taxon>
        <taxon>Viridiplantae</taxon>
        <taxon>Chlorophyta</taxon>
        <taxon>core chlorophytes</taxon>
        <taxon>Chlorophyceae</taxon>
        <taxon>CS clade</taxon>
        <taxon>Sphaeropleales</taxon>
        <taxon>Scenedesmaceae</taxon>
        <taxon>Tetradesmus</taxon>
    </lineage>
</organism>
<dbReference type="InterPro" id="IPR003593">
    <property type="entry name" value="AAA+_ATPase"/>
</dbReference>
<name>A0A383WM80_TETOB</name>
<evidence type="ECO:0000256" key="4">
    <source>
        <dbReference type="ARBA" id="ARBA00022741"/>
    </source>
</evidence>
<evidence type="ECO:0000256" key="6">
    <source>
        <dbReference type="ARBA" id="ARBA00023054"/>
    </source>
</evidence>
<keyword evidence="3" id="KW-0493">Microtubule</keyword>
<keyword evidence="4" id="KW-0547">Nucleotide-binding</keyword>
<dbReference type="FunFam" id="3.40.50.300:FF:001025">
    <property type="entry name" value="ATPase family, AAA domain-containing 2B"/>
    <property type="match status" value="1"/>
</dbReference>
<evidence type="ECO:0000256" key="2">
    <source>
        <dbReference type="ARBA" id="ARBA00022490"/>
    </source>
</evidence>
<sequence length="483" mass="52813">MGSVANELPAVLREAAQAQELEDEQHWSAAADVYYRAACQLSYMLDMHIDKDKESALAELLCGLHSQYERRISVLRSKTAAAEEAQWVQMERCSAGANLHQLDEASRASTSFRTGFNGSACRERDLQATMVANGAAGMQSRSFSPDTAGEESQDPQCAIELLRLCQRTVSGSLDDVVGLEDVKEEIEEAVFLPLQHPYLFKGIRQPAKTFLLYGPPGTGKTMLVEKVAAEAEFSLLSISPSMILSKWAGDSEKAVSEVFDLARTMQPSILFLDEVDSLGQSRDSNSDAGARRLLTELLIQFNKVAEQDGVYIFAATNRMQDCDPALLRRFSRRIEVPLPSELERHCFFQAMLSRPEVAAELSQQDVQQLAQQTSGYSGSDLAAVCRLAVMAPVRELFREQRQQQGPHARKRCRLNDTHQEAAVDQGGLEPAGDDSPAAADGDAGVGLPSAKKMLQLRSLVLADFQAALKKVAPAAVDAQHPQG</sequence>
<dbReference type="STRING" id="3088.A0A383WM80"/>
<evidence type="ECO:0000313" key="12">
    <source>
        <dbReference type="Proteomes" id="UP000256970"/>
    </source>
</evidence>
<evidence type="ECO:0000313" key="11">
    <source>
        <dbReference type="EMBL" id="SZX78577.1"/>
    </source>
</evidence>
<accession>A0A383WM80</accession>
<dbReference type="Gene3D" id="3.40.50.300">
    <property type="entry name" value="P-loop containing nucleotide triphosphate hydrolases"/>
    <property type="match status" value="1"/>
</dbReference>
<dbReference type="SMART" id="SM00382">
    <property type="entry name" value="AAA"/>
    <property type="match status" value="1"/>
</dbReference>
<evidence type="ECO:0000256" key="7">
    <source>
        <dbReference type="ARBA" id="ARBA00023212"/>
    </source>
</evidence>
<dbReference type="InterPro" id="IPR050304">
    <property type="entry name" value="MT-severing_AAA_ATPase"/>
</dbReference>
<keyword evidence="5" id="KW-0067">ATP-binding</keyword>
<dbReference type="Proteomes" id="UP000256970">
    <property type="component" value="Unassembled WGS sequence"/>
</dbReference>
<dbReference type="InterPro" id="IPR041569">
    <property type="entry name" value="AAA_lid_3"/>
</dbReference>
<evidence type="ECO:0000256" key="5">
    <source>
        <dbReference type="ARBA" id="ARBA00022840"/>
    </source>
</evidence>
<dbReference type="GO" id="GO:0000922">
    <property type="term" value="C:spindle pole"/>
    <property type="evidence" value="ECO:0007669"/>
    <property type="project" value="UniProtKB-SubCell"/>
</dbReference>
<dbReference type="PANTHER" id="PTHR23074">
    <property type="entry name" value="AAA DOMAIN-CONTAINING"/>
    <property type="match status" value="1"/>
</dbReference>
<dbReference type="SUPFAM" id="SSF52540">
    <property type="entry name" value="P-loop containing nucleoside triphosphate hydrolases"/>
    <property type="match status" value="1"/>
</dbReference>
<evidence type="ECO:0000256" key="8">
    <source>
        <dbReference type="ARBA" id="ARBA00023235"/>
    </source>
</evidence>
<dbReference type="GO" id="GO:0005524">
    <property type="term" value="F:ATP binding"/>
    <property type="evidence" value="ECO:0007669"/>
    <property type="project" value="UniProtKB-KW"/>
</dbReference>
<keyword evidence="2" id="KW-0963">Cytoplasm</keyword>
<dbReference type="Gene3D" id="1.10.8.60">
    <property type="match status" value="1"/>
</dbReference>
<keyword evidence="8" id="KW-0413">Isomerase</keyword>
<feature type="region of interest" description="Disordered" evidence="9">
    <location>
        <begin position="425"/>
        <end position="446"/>
    </location>
</feature>
<dbReference type="AlphaFoldDB" id="A0A383WM80"/>
<feature type="compositionally biased region" description="Low complexity" evidence="9">
    <location>
        <begin position="433"/>
        <end position="446"/>
    </location>
</feature>
<evidence type="ECO:0000256" key="1">
    <source>
        <dbReference type="ARBA" id="ARBA00004647"/>
    </source>
</evidence>
<gene>
    <name evidence="11" type="ORF">BQ4739_LOCUS18898</name>
</gene>
<dbReference type="Pfam" id="PF17862">
    <property type="entry name" value="AAA_lid_3"/>
    <property type="match status" value="1"/>
</dbReference>
<feature type="domain" description="AAA+ ATPase" evidence="10">
    <location>
        <begin position="206"/>
        <end position="340"/>
    </location>
</feature>
<dbReference type="PANTHER" id="PTHR23074:SF78">
    <property type="entry name" value="KATANIN P60 ATPASE-CONTAINING SUBUNIT A-LIKE 2"/>
    <property type="match status" value="1"/>
</dbReference>
<dbReference type="GO" id="GO:0016887">
    <property type="term" value="F:ATP hydrolysis activity"/>
    <property type="evidence" value="ECO:0007669"/>
    <property type="project" value="InterPro"/>
</dbReference>
<dbReference type="InterPro" id="IPR003959">
    <property type="entry name" value="ATPase_AAA_core"/>
</dbReference>
<comment type="subcellular location">
    <subcellularLocation>
        <location evidence="1">Cytoplasm</location>
        <location evidence="1">Cytoskeleton</location>
        <location evidence="1">Spindle pole</location>
    </subcellularLocation>
</comment>